<name>A0A4Y2ANI4_ARAVE</name>
<keyword evidence="3" id="KW-1185">Reference proteome</keyword>
<sequence>MMINIITPGTSSMNVSTFSTIQTIKYELLSQNKTALNVFKKEELLSEPVDKELCRNLRQSAKLHKEEQKKNLALKEEKKVTVTKRKGSD</sequence>
<accession>A0A4Y2ANI4</accession>
<evidence type="ECO:0000256" key="1">
    <source>
        <dbReference type="SAM" id="MobiDB-lite"/>
    </source>
</evidence>
<gene>
    <name evidence="2" type="ORF">AVEN_143725_1</name>
</gene>
<feature type="region of interest" description="Disordered" evidence="1">
    <location>
        <begin position="63"/>
        <end position="89"/>
    </location>
</feature>
<dbReference type="OrthoDB" id="6131287at2759"/>
<protein>
    <submittedName>
        <fullName evidence="2">Uncharacterized protein</fullName>
    </submittedName>
</protein>
<evidence type="ECO:0000313" key="2">
    <source>
        <dbReference type="EMBL" id="GBL81451.1"/>
    </source>
</evidence>
<dbReference type="AlphaFoldDB" id="A0A4Y2ANI4"/>
<comment type="caution">
    <text evidence="2">The sequence shown here is derived from an EMBL/GenBank/DDBJ whole genome shotgun (WGS) entry which is preliminary data.</text>
</comment>
<proteinExistence type="predicted"/>
<evidence type="ECO:0000313" key="3">
    <source>
        <dbReference type="Proteomes" id="UP000499080"/>
    </source>
</evidence>
<organism evidence="2 3">
    <name type="scientific">Araneus ventricosus</name>
    <name type="common">Orbweaver spider</name>
    <name type="synonym">Epeira ventricosa</name>
    <dbReference type="NCBI Taxonomy" id="182803"/>
    <lineage>
        <taxon>Eukaryota</taxon>
        <taxon>Metazoa</taxon>
        <taxon>Ecdysozoa</taxon>
        <taxon>Arthropoda</taxon>
        <taxon>Chelicerata</taxon>
        <taxon>Arachnida</taxon>
        <taxon>Araneae</taxon>
        <taxon>Araneomorphae</taxon>
        <taxon>Entelegynae</taxon>
        <taxon>Araneoidea</taxon>
        <taxon>Araneidae</taxon>
        <taxon>Araneus</taxon>
    </lineage>
</organism>
<reference evidence="2 3" key="1">
    <citation type="journal article" date="2019" name="Sci. Rep.">
        <title>Orb-weaving spider Araneus ventricosus genome elucidates the spidroin gene catalogue.</title>
        <authorList>
            <person name="Kono N."/>
            <person name="Nakamura H."/>
            <person name="Ohtoshi R."/>
            <person name="Moran D.A.P."/>
            <person name="Shinohara A."/>
            <person name="Yoshida Y."/>
            <person name="Fujiwara M."/>
            <person name="Mori M."/>
            <person name="Tomita M."/>
            <person name="Arakawa K."/>
        </authorList>
    </citation>
    <scope>NUCLEOTIDE SEQUENCE [LARGE SCALE GENOMIC DNA]</scope>
</reference>
<dbReference type="Proteomes" id="UP000499080">
    <property type="component" value="Unassembled WGS sequence"/>
</dbReference>
<dbReference type="EMBL" id="BGPR01000025">
    <property type="protein sequence ID" value="GBL81451.1"/>
    <property type="molecule type" value="Genomic_DNA"/>
</dbReference>